<dbReference type="CDD" id="cd05466">
    <property type="entry name" value="PBP2_LTTR_substrate"/>
    <property type="match status" value="1"/>
</dbReference>
<dbReference type="PRINTS" id="PR00039">
    <property type="entry name" value="HTHLYSR"/>
</dbReference>
<dbReference type="RefSeq" id="WP_203539216.1">
    <property type="nucleotide sequence ID" value="NZ_JAESND010000007.1"/>
</dbReference>
<evidence type="ECO:0000313" key="7">
    <source>
        <dbReference type="Proteomes" id="UP000809431"/>
    </source>
</evidence>
<dbReference type="InterPro" id="IPR036390">
    <property type="entry name" value="WH_DNA-bd_sf"/>
</dbReference>
<sequence>MTLTQLEIFALIADLGSFTAAANRLGISQSAVSHALRAFEQELGIELLQRRHGGITLTEAGQQTLNQARTLLGVAETMRQTAAEARGLQRGTLRIGSFGPTSSVRLLPTILTAFRTTHPGIDVFIDEGPDRQILHWLDERRIDLGFVVLPHERFDTHALAQDQLVALLAPGHPLATQASVTLPDLCNDAFILTEAGSAELVTSLFAQAGCTPRIRYRYTQLLNTLDAVARGDGVTVVAESALPRQTGANWTARPLTPPALRSIGLAMLDESKCSPAARAFVKIALQLERAGALTL</sequence>
<keyword evidence="2" id="KW-0805">Transcription regulation</keyword>
<evidence type="ECO:0000259" key="5">
    <source>
        <dbReference type="PROSITE" id="PS50931"/>
    </source>
</evidence>
<name>A0ABS2BQD1_9NEIS</name>
<dbReference type="PANTHER" id="PTHR30346:SF28">
    <property type="entry name" value="HTH-TYPE TRANSCRIPTIONAL REGULATOR CYNR"/>
    <property type="match status" value="1"/>
</dbReference>
<protein>
    <submittedName>
        <fullName evidence="6">LysR family transcriptional regulator</fullName>
    </submittedName>
</protein>
<dbReference type="Pfam" id="PF00126">
    <property type="entry name" value="HTH_1"/>
    <property type="match status" value="1"/>
</dbReference>
<dbReference type="InterPro" id="IPR000847">
    <property type="entry name" value="LysR_HTH_N"/>
</dbReference>
<proteinExistence type="inferred from homology"/>
<dbReference type="SUPFAM" id="SSF46785">
    <property type="entry name" value="Winged helix' DNA-binding domain"/>
    <property type="match status" value="1"/>
</dbReference>
<accession>A0ABS2BQD1</accession>
<dbReference type="Pfam" id="PF03466">
    <property type="entry name" value="LysR_substrate"/>
    <property type="match status" value="1"/>
</dbReference>
<evidence type="ECO:0000256" key="2">
    <source>
        <dbReference type="ARBA" id="ARBA00023015"/>
    </source>
</evidence>
<dbReference type="PROSITE" id="PS50931">
    <property type="entry name" value="HTH_LYSR"/>
    <property type="match status" value="1"/>
</dbReference>
<feature type="domain" description="HTH lysR-type" evidence="5">
    <location>
        <begin position="1"/>
        <end position="58"/>
    </location>
</feature>
<keyword evidence="4" id="KW-0804">Transcription</keyword>
<keyword evidence="3" id="KW-0238">DNA-binding</keyword>
<dbReference type="InterPro" id="IPR005119">
    <property type="entry name" value="LysR_subst-bd"/>
</dbReference>
<dbReference type="SUPFAM" id="SSF53850">
    <property type="entry name" value="Periplasmic binding protein-like II"/>
    <property type="match status" value="1"/>
</dbReference>
<organism evidence="6 7">
    <name type="scientific">Jeongeupia naejangsanensis</name>
    <dbReference type="NCBI Taxonomy" id="613195"/>
    <lineage>
        <taxon>Bacteria</taxon>
        <taxon>Pseudomonadati</taxon>
        <taxon>Pseudomonadota</taxon>
        <taxon>Betaproteobacteria</taxon>
        <taxon>Neisseriales</taxon>
        <taxon>Chitinibacteraceae</taxon>
        <taxon>Jeongeupia</taxon>
    </lineage>
</organism>
<evidence type="ECO:0000256" key="1">
    <source>
        <dbReference type="ARBA" id="ARBA00009437"/>
    </source>
</evidence>
<keyword evidence="7" id="KW-1185">Reference proteome</keyword>
<dbReference type="Gene3D" id="1.10.10.10">
    <property type="entry name" value="Winged helix-like DNA-binding domain superfamily/Winged helix DNA-binding domain"/>
    <property type="match status" value="1"/>
</dbReference>
<dbReference type="Gene3D" id="3.40.190.290">
    <property type="match status" value="1"/>
</dbReference>
<comment type="caution">
    <text evidence="6">The sequence shown here is derived from an EMBL/GenBank/DDBJ whole genome shotgun (WGS) entry which is preliminary data.</text>
</comment>
<evidence type="ECO:0000313" key="6">
    <source>
        <dbReference type="EMBL" id="MBM3116989.1"/>
    </source>
</evidence>
<comment type="similarity">
    <text evidence="1">Belongs to the LysR transcriptional regulatory family.</text>
</comment>
<gene>
    <name evidence="6" type="ORF">JMJ54_14230</name>
</gene>
<dbReference type="PANTHER" id="PTHR30346">
    <property type="entry name" value="TRANSCRIPTIONAL DUAL REGULATOR HCAR-RELATED"/>
    <property type="match status" value="1"/>
</dbReference>
<evidence type="ECO:0000256" key="4">
    <source>
        <dbReference type="ARBA" id="ARBA00023163"/>
    </source>
</evidence>
<dbReference type="Proteomes" id="UP000809431">
    <property type="component" value="Unassembled WGS sequence"/>
</dbReference>
<dbReference type="EMBL" id="JAESND010000007">
    <property type="protein sequence ID" value="MBM3116989.1"/>
    <property type="molecule type" value="Genomic_DNA"/>
</dbReference>
<reference evidence="6 7" key="1">
    <citation type="submission" date="2021-01" db="EMBL/GenBank/DDBJ databases">
        <title>Draft Genome Sequence and Polyhydroxyalkanoate Biosynthetic Potential of Jeongeupia naejangsanensis Type Strain DSM 24253.</title>
        <authorList>
            <person name="Turrini P."/>
            <person name="Artuso I."/>
            <person name="Lugli G.A."/>
            <person name="Frangipani E."/>
            <person name="Ventura M."/>
            <person name="Visca P."/>
        </authorList>
    </citation>
    <scope>NUCLEOTIDE SEQUENCE [LARGE SCALE GENOMIC DNA]</scope>
    <source>
        <strain evidence="6 7">DSM 24253</strain>
    </source>
</reference>
<evidence type="ECO:0000256" key="3">
    <source>
        <dbReference type="ARBA" id="ARBA00023125"/>
    </source>
</evidence>
<dbReference type="InterPro" id="IPR036388">
    <property type="entry name" value="WH-like_DNA-bd_sf"/>
</dbReference>